<accession>A0A1D8AYM8</accession>
<evidence type="ECO:0000313" key="2">
    <source>
        <dbReference type="Proteomes" id="UP000095228"/>
    </source>
</evidence>
<dbReference type="EMBL" id="CP016094">
    <property type="protein sequence ID" value="AOS46006.1"/>
    <property type="molecule type" value="Genomic_DNA"/>
</dbReference>
<gene>
    <name evidence="1" type="ORF">Verru16b_03100</name>
</gene>
<name>A0A1D8AYM8_9BACT</name>
<dbReference type="STRING" id="1838286.Verru16b_03100"/>
<sequence>MSASLELPGLRVELDNLVYRHGAATCRPTSRTRSSIS</sequence>
<proteinExistence type="predicted"/>
<keyword evidence="2" id="KW-1185">Reference proteome</keyword>
<organism evidence="1 2">
    <name type="scientific">Lacunisphaera limnophila</name>
    <dbReference type="NCBI Taxonomy" id="1838286"/>
    <lineage>
        <taxon>Bacteria</taxon>
        <taxon>Pseudomonadati</taxon>
        <taxon>Verrucomicrobiota</taxon>
        <taxon>Opitutia</taxon>
        <taxon>Opitutales</taxon>
        <taxon>Opitutaceae</taxon>
        <taxon>Lacunisphaera</taxon>
    </lineage>
</organism>
<evidence type="ECO:0000313" key="1">
    <source>
        <dbReference type="EMBL" id="AOS46006.1"/>
    </source>
</evidence>
<dbReference type="AlphaFoldDB" id="A0A1D8AYM8"/>
<dbReference type="Proteomes" id="UP000095228">
    <property type="component" value="Chromosome"/>
</dbReference>
<dbReference type="KEGG" id="obg:Verru16b_03100"/>
<reference evidence="1 2" key="1">
    <citation type="submission" date="2016-06" db="EMBL/GenBank/DDBJ databases">
        <title>Three novel species with peptidoglycan cell walls form the new genus Lacunisphaera gen. nov. in the family Opitutaceae of the verrucomicrobial subdivision 4.</title>
        <authorList>
            <person name="Rast P."/>
            <person name="Gloeckner I."/>
            <person name="Jogler M."/>
            <person name="Boedeker C."/>
            <person name="Jeske O."/>
            <person name="Wiegand S."/>
            <person name="Reinhardt R."/>
            <person name="Schumann P."/>
            <person name="Rohde M."/>
            <person name="Spring S."/>
            <person name="Gloeckner F.O."/>
            <person name="Jogler C."/>
        </authorList>
    </citation>
    <scope>NUCLEOTIDE SEQUENCE [LARGE SCALE GENOMIC DNA]</scope>
    <source>
        <strain evidence="1 2">IG16b</strain>
    </source>
</reference>
<protein>
    <submittedName>
        <fullName evidence="1">Uncharacterized protein</fullName>
    </submittedName>
</protein>